<evidence type="ECO:0000259" key="6">
    <source>
        <dbReference type="PROSITE" id="PS50262"/>
    </source>
</evidence>
<reference evidence="8 9" key="2">
    <citation type="submission" date="2019-12" db="UniProtKB">
        <authorList>
            <consortium name="WormBaseParasite"/>
        </authorList>
    </citation>
    <scope>IDENTIFICATION</scope>
</reference>
<dbReference type="WBParaSite" id="TMUE_2000010418.1">
    <property type="protein sequence ID" value="TMUE_2000010418.1"/>
    <property type="gene ID" value="WBGene00291495"/>
</dbReference>
<dbReference type="InterPro" id="IPR017452">
    <property type="entry name" value="GPCR_Rhodpsn_7TM"/>
</dbReference>
<name>A0A5S6QTG7_TRIMR</name>
<evidence type="ECO:0000256" key="5">
    <source>
        <dbReference type="SAM" id="Phobius"/>
    </source>
</evidence>
<feature type="transmembrane region" description="Helical" evidence="5">
    <location>
        <begin position="284"/>
        <end position="310"/>
    </location>
</feature>
<reference evidence="7" key="1">
    <citation type="submission" date="2014-03" db="EMBL/GenBank/DDBJ databases">
        <title>The whipworm genome and dual-species transcriptomics of an intimate host-pathogen interaction.</title>
        <authorList>
            <person name="Foth B.J."/>
            <person name="Tsai I.J."/>
            <person name="Reid A.J."/>
            <person name="Bancroft A.J."/>
            <person name="Nichol S."/>
            <person name="Tracey A."/>
            <person name="Holroyd N."/>
            <person name="Cotton J.A."/>
            <person name="Stanley E.J."/>
            <person name="Zarowiecki M."/>
            <person name="Liu J.Z."/>
            <person name="Huckvale T."/>
            <person name="Cooper P.J."/>
            <person name="Grencis R.K."/>
            <person name="Berriman M."/>
        </authorList>
    </citation>
    <scope>NUCLEOTIDE SEQUENCE [LARGE SCALE GENOMIC DNA]</scope>
    <source>
        <strain evidence="7">Edinburgh</strain>
    </source>
</reference>
<dbReference type="Proteomes" id="UP000046395">
    <property type="component" value="Unassembled WGS sequence"/>
</dbReference>
<keyword evidence="3 5" id="KW-1133">Transmembrane helix</keyword>
<dbReference type="PROSITE" id="PS50262">
    <property type="entry name" value="G_PROTEIN_RECEP_F1_2"/>
    <property type="match status" value="1"/>
</dbReference>
<feature type="transmembrane region" description="Helical" evidence="5">
    <location>
        <begin position="201"/>
        <end position="225"/>
    </location>
</feature>
<protein>
    <submittedName>
        <fullName evidence="8 9">G-protein coupled receptors family 1 profile domain-containing protein</fullName>
    </submittedName>
</protein>
<proteinExistence type="predicted"/>
<dbReference type="AlphaFoldDB" id="A0A5S6QTG7"/>
<evidence type="ECO:0000313" key="9">
    <source>
        <dbReference type="WBParaSite" id="TMUE_2000010418.1"/>
    </source>
</evidence>
<accession>A0A5S6QTG7</accession>
<evidence type="ECO:0000256" key="3">
    <source>
        <dbReference type="ARBA" id="ARBA00022989"/>
    </source>
</evidence>
<evidence type="ECO:0000256" key="4">
    <source>
        <dbReference type="ARBA" id="ARBA00023136"/>
    </source>
</evidence>
<dbReference type="GO" id="GO:0016020">
    <property type="term" value="C:membrane"/>
    <property type="evidence" value="ECO:0007669"/>
    <property type="project" value="UniProtKB-SubCell"/>
</dbReference>
<feature type="transmembrane region" description="Helical" evidence="5">
    <location>
        <begin position="54"/>
        <end position="75"/>
    </location>
</feature>
<dbReference type="Gene3D" id="1.20.1070.10">
    <property type="entry name" value="Rhodopsin 7-helix transmembrane proteins"/>
    <property type="match status" value="1"/>
</dbReference>
<dbReference type="WBParaSite" id="TMUE_0000000387.1">
    <property type="protein sequence ID" value="TMUE_0000000387.1"/>
    <property type="gene ID" value="WBGene00296327"/>
</dbReference>
<dbReference type="PRINTS" id="PR00237">
    <property type="entry name" value="GPCRRHODOPSN"/>
</dbReference>
<evidence type="ECO:0000313" key="7">
    <source>
        <dbReference type="Proteomes" id="UP000046395"/>
    </source>
</evidence>
<sequence length="391" mass="44614">MSCEEESYLPQVSQATVIIGRFVFPFVFIMGVIGNILILLALRAAAVSTKASYFLIAMAVADLCFFFSVLPNHIISFPSVALQKSYVAFYIRSKMTFTAMANWFSVASIWLAIAVTFERLVAIRKPLHAKLFFRKWHLTVLIGSIYAISLLVVAYNFFWFYPAEITITTKCNSTLSIWTLRAVNRTVQPTLYEYVSTSLKIIPHISLTIPLVMLTVLNSALFYYLRQAHKMSLTMTGINQSRMVELRVALVVVSIIGTFVVCQTPSGILYIWDAMQTQNRRPLWFYTAVSVSNILVVFGKAFNFVVYCASSSSFRKKVQRLLLLRTSSKYLCTNSNRRRQSNNTTISQLDTEHESILQEKMQRNRMTNSVELKRMQHGAVSRSEESQNAWH</sequence>
<feature type="transmembrane region" description="Helical" evidence="5">
    <location>
        <begin position="95"/>
        <end position="117"/>
    </location>
</feature>
<keyword evidence="2 5" id="KW-0812">Transmembrane</keyword>
<feature type="transmembrane region" description="Helical" evidence="5">
    <location>
        <begin position="246"/>
        <end position="272"/>
    </location>
</feature>
<keyword evidence="4 5" id="KW-0472">Membrane</keyword>
<evidence type="ECO:0000313" key="8">
    <source>
        <dbReference type="WBParaSite" id="TMUE_0000000387.1"/>
    </source>
</evidence>
<organism evidence="7 9">
    <name type="scientific">Trichuris muris</name>
    <name type="common">Mouse whipworm</name>
    <dbReference type="NCBI Taxonomy" id="70415"/>
    <lineage>
        <taxon>Eukaryota</taxon>
        <taxon>Metazoa</taxon>
        <taxon>Ecdysozoa</taxon>
        <taxon>Nematoda</taxon>
        <taxon>Enoplea</taxon>
        <taxon>Dorylaimia</taxon>
        <taxon>Trichinellida</taxon>
        <taxon>Trichuridae</taxon>
        <taxon>Trichuris</taxon>
    </lineage>
</organism>
<evidence type="ECO:0000256" key="1">
    <source>
        <dbReference type="ARBA" id="ARBA00004370"/>
    </source>
</evidence>
<dbReference type="Pfam" id="PF00001">
    <property type="entry name" value="7tm_1"/>
    <property type="match status" value="1"/>
</dbReference>
<dbReference type="PANTHER" id="PTHR46895">
    <property type="entry name" value="PROTEIN CBG20548-RELATED"/>
    <property type="match status" value="1"/>
</dbReference>
<dbReference type="GO" id="GO:0004930">
    <property type="term" value="F:G protein-coupled receptor activity"/>
    <property type="evidence" value="ECO:0007669"/>
    <property type="project" value="InterPro"/>
</dbReference>
<dbReference type="STRING" id="70415.A0A5S6QTG7"/>
<feature type="domain" description="G-protein coupled receptors family 1 profile" evidence="6">
    <location>
        <begin position="34"/>
        <end position="307"/>
    </location>
</feature>
<dbReference type="InterPro" id="IPR000276">
    <property type="entry name" value="GPCR_Rhodpsn"/>
</dbReference>
<dbReference type="SUPFAM" id="SSF81321">
    <property type="entry name" value="Family A G protein-coupled receptor-like"/>
    <property type="match status" value="1"/>
</dbReference>
<evidence type="ECO:0000256" key="2">
    <source>
        <dbReference type="ARBA" id="ARBA00022692"/>
    </source>
</evidence>
<dbReference type="CDD" id="cd14978">
    <property type="entry name" value="7tmA_FMRFamide_R-like"/>
    <property type="match status" value="1"/>
</dbReference>
<feature type="transmembrane region" description="Helical" evidence="5">
    <location>
        <begin position="18"/>
        <end position="42"/>
    </location>
</feature>
<feature type="transmembrane region" description="Helical" evidence="5">
    <location>
        <begin position="138"/>
        <end position="158"/>
    </location>
</feature>
<comment type="subcellular location">
    <subcellularLocation>
        <location evidence="1">Membrane</location>
    </subcellularLocation>
</comment>
<keyword evidence="7" id="KW-1185">Reference proteome</keyword>